<dbReference type="AlphaFoldDB" id="A0A9X3P982"/>
<protein>
    <recommendedName>
        <fullName evidence="3">Transcriptional regulator</fullName>
    </recommendedName>
</protein>
<evidence type="ECO:0000313" key="1">
    <source>
        <dbReference type="EMBL" id="MDA1360697.1"/>
    </source>
</evidence>
<accession>A0A9X3P982</accession>
<gene>
    <name evidence="1" type="ORF">O1R50_13790</name>
</gene>
<dbReference type="EMBL" id="JAPZVP010000009">
    <property type="protein sequence ID" value="MDA1360697.1"/>
    <property type="molecule type" value="Genomic_DNA"/>
</dbReference>
<proteinExistence type="predicted"/>
<reference evidence="1" key="1">
    <citation type="submission" date="2022-12" db="EMBL/GenBank/DDBJ databases">
        <title>Gycomyces niveus sp.nov.,a novel actinomycete isolated from soil in Shouguan.</title>
        <authorList>
            <person name="Yang X."/>
        </authorList>
    </citation>
    <scope>NUCLEOTIDE SEQUENCE</scope>
    <source>
        <strain evidence="1">NEAU-A15</strain>
    </source>
</reference>
<dbReference type="Proteomes" id="UP001146067">
    <property type="component" value="Unassembled WGS sequence"/>
</dbReference>
<evidence type="ECO:0000313" key="2">
    <source>
        <dbReference type="Proteomes" id="UP001146067"/>
    </source>
</evidence>
<organism evidence="1 2">
    <name type="scientific">Glycomyces luteolus</name>
    <dbReference type="NCBI Taxonomy" id="2670330"/>
    <lineage>
        <taxon>Bacteria</taxon>
        <taxon>Bacillati</taxon>
        <taxon>Actinomycetota</taxon>
        <taxon>Actinomycetes</taxon>
        <taxon>Glycomycetales</taxon>
        <taxon>Glycomycetaceae</taxon>
        <taxon>Glycomyces</taxon>
    </lineage>
</organism>
<keyword evidence="2" id="KW-1185">Reference proteome</keyword>
<evidence type="ECO:0008006" key="3">
    <source>
        <dbReference type="Google" id="ProtNLM"/>
    </source>
</evidence>
<sequence>MSKDRGQARTRLQELPSVFTYRMATEAGVAKTTLYRLRDQGFIELIGRGRFRIADADLPADLELHEIVQRAPQATICLVSALSRHDLTDQIPPAIDIAIPRGRRRPSTEAPVAWHSFDPETFTVGRTELQLDEETAIGLYGPERSIIDAFRLRHLEGHELATEALKRWLRRPATSPAAILAMARDFPKARPALQNALEILL</sequence>
<comment type="caution">
    <text evidence="1">The sequence shown here is derived from an EMBL/GenBank/DDBJ whole genome shotgun (WGS) entry which is preliminary data.</text>
</comment>
<dbReference type="RefSeq" id="WP_270110643.1">
    <property type="nucleotide sequence ID" value="NZ_JAPZVP010000009.1"/>
</dbReference>
<name>A0A9X3P982_9ACTN</name>